<gene>
    <name evidence="6" type="ORF">GF339_22350</name>
</gene>
<dbReference type="InterPro" id="IPR058636">
    <property type="entry name" value="Beta-barrel_YknX"/>
</dbReference>
<feature type="domain" description="YknX-like beta-barrel" evidence="5">
    <location>
        <begin position="165"/>
        <end position="244"/>
    </location>
</feature>
<evidence type="ECO:0000259" key="5">
    <source>
        <dbReference type="Pfam" id="PF25990"/>
    </source>
</evidence>
<dbReference type="Gene3D" id="2.40.420.20">
    <property type="match status" value="1"/>
</dbReference>
<dbReference type="Pfam" id="PF25990">
    <property type="entry name" value="Beta-barrel_YknX"/>
    <property type="match status" value="1"/>
</dbReference>
<evidence type="ECO:0000256" key="3">
    <source>
        <dbReference type="ARBA" id="ARBA00023054"/>
    </source>
</evidence>
<dbReference type="SUPFAM" id="SSF111369">
    <property type="entry name" value="HlyD-like secretion proteins"/>
    <property type="match status" value="1"/>
</dbReference>
<comment type="subcellular location">
    <subcellularLocation>
        <location evidence="1">Cell envelope</location>
    </subcellularLocation>
</comment>
<reference evidence="6" key="1">
    <citation type="submission" date="2019-11" db="EMBL/GenBank/DDBJ databases">
        <title>Microbial mats filling the niche in hypersaline microbial mats.</title>
        <authorList>
            <person name="Wong H.L."/>
            <person name="Macleod F.I."/>
            <person name="White R.A. III"/>
            <person name="Burns B.P."/>
        </authorList>
    </citation>
    <scope>NUCLEOTIDE SEQUENCE</scope>
    <source>
        <strain evidence="6">Rbin_158</strain>
    </source>
</reference>
<keyword evidence="3 4" id="KW-0175">Coiled coil</keyword>
<dbReference type="GO" id="GO:0022857">
    <property type="term" value="F:transmembrane transporter activity"/>
    <property type="evidence" value="ECO:0007669"/>
    <property type="project" value="InterPro"/>
</dbReference>
<feature type="non-terminal residue" evidence="6">
    <location>
        <position position="1"/>
    </location>
</feature>
<dbReference type="PANTHER" id="PTHR32347">
    <property type="entry name" value="EFFLUX SYSTEM COMPONENT YKNX-RELATED"/>
    <property type="match status" value="1"/>
</dbReference>
<dbReference type="NCBIfam" id="TIGR01730">
    <property type="entry name" value="RND_mfp"/>
    <property type="match status" value="1"/>
</dbReference>
<sequence length="315" mass="36124">ERDRASFEQAQQNVSDLQDMLASGFITQNELKKAELQLQEAESTYTFTQQKRQIFMEYTRPTQIEKAKRTARESQERLQQLEEVAEYLISLQQANLRKEQARLQGLQEKYQNALNELQKTSITAPIPGLVIYNDIPAAGKSRKIQVGDAVWSHQALISLPDISRMIVETQVREIDIHKVELDQEVRVKIDAYPDKTYTGRVHLIGSLAKADSNLPVGTKYFQVQVLLQDSDPRLRPGMTARVEILVDQFDDVLYVPLEGVFEKQDQKLCYVVTPTGAEQRPVRVGKFNEDVIIIEEGLQEHDQIYLRDPSTLVIR</sequence>
<evidence type="ECO:0000256" key="1">
    <source>
        <dbReference type="ARBA" id="ARBA00004196"/>
    </source>
</evidence>
<comment type="similarity">
    <text evidence="2">Belongs to the membrane fusion protein (MFP) (TC 8.A.1) family.</text>
</comment>
<feature type="coiled-coil region" evidence="4">
    <location>
        <begin position="31"/>
        <end position="123"/>
    </location>
</feature>
<protein>
    <submittedName>
        <fullName evidence="6">Efflux RND transporter periplasmic adaptor subunit</fullName>
    </submittedName>
</protein>
<dbReference type="Gene3D" id="2.40.30.170">
    <property type="match status" value="1"/>
</dbReference>
<dbReference type="AlphaFoldDB" id="A0A9D5Q7X7"/>
<comment type="caution">
    <text evidence="6">The sequence shown here is derived from an EMBL/GenBank/DDBJ whole genome shotgun (WGS) entry which is preliminary data.</text>
</comment>
<evidence type="ECO:0000256" key="4">
    <source>
        <dbReference type="SAM" id="Coils"/>
    </source>
</evidence>
<evidence type="ECO:0000256" key="2">
    <source>
        <dbReference type="ARBA" id="ARBA00009477"/>
    </source>
</evidence>
<accession>A0A9D5Q7X7</accession>
<dbReference type="InterPro" id="IPR050465">
    <property type="entry name" value="UPF0194_transport"/>
</dbReference>
<proteinExistence type="inferred from homology"/>
<evidence type="ECO:0000313" key="6">
    <source>
        <dbReference type="EMBL" id="MBD3327344.1"/>
    </source>
</evidence>
<dbReference type="GO" id="GO:0016020">
    <property type="term" value="C:membrane"/>
    <property type="evidence" value="ECO:0007669"/>
    <property type="project" value="InterPro"/>
</dbReference>
<dbReference type="Proteomes" id="UP000649604">
    <property type="component" value="Unassembled WGS sequence"/>
</dbReference>
<dbReference type="InterPro" id="IPR006143">
    <property type="entry name" value="RND_pump_MFP"/>
</dbReference>
<dbReference type="GO" id="GO:0030313">
    <property type="term" value="C:cell envelope"/>
    <property type="evidence" value="ECO:0007669"/>
    <property type="project" value="UniProtKB-SubCell"/>
</dbReference>
<organism evidence="6 7">
    <name type="scientific">candidate division KSB3 bacterium</name>
    <dbReference type="NCBI Taxonomy" id="2044937"/>
    <lineage>
        <taxon>Bacteria</taxon>
        <taxon>candidate division KSB3</taxon>
    </lineage>
</organism>
<evidence type="ECO:0000313" key="7">
    <source>
        <dbReference type="Proteomes" id="UP000649604"/>
    </source>
</evidence>
<name>A0A9D5Q7X7_9BACT</name>
<dbReference type="EMBL" id="WJJP01000724">
    <property type="protein sequence ID" value="MBD3327344.1"/>
    <property type="molecule type" value="Genomic_DNA"/>
</dbReference>
<dbReference type="FunFam" id="2.40.30.170:FF:000010">
    <property type="entry name" value="Efflux RND transporter periplasmic adaptor subunit"/>
    <property type="match status" value="1"/>
</dbReference>